<dbReference type="Pfam" id="PF02245">
    <property type="entry name" value="Pur_DNA_glyco"/>
    <property type="match status" value="2"/>
</dbReference>
<comment type="similarity">
    <text evidence="1 5">Belongs to the DNA glycosylase MPG family.</text>
</comment>
<evidence type="ECO:0000256" key="5">
    <source>
        <dbReference type="HAMAP-Rule" id="MF_00527"/>
    </source>
</evidence>
<dbReference type="GO" id="GO:0006284">
    <property type="term" value="P:base-excision repair"/>
    <property type="evidence" value="ECO:0007669"/>
    <property type="project" value="InterPro"/>
</dbReference>
<reference evidence="8" key="1">
    <citation type="submission" date="2017-02" db="EMBL/GenBank/DDBJ databases">
        <authorList>
            <person name="Varghese N."/>
            <person name="Submissions S."/>
        </authorList>
    </citation>
    <scope>NUCLEOTIDE SEQUENCE [LARGE SCALE GENOMIC DNA]</scope>
    <source>
        <strain evidence="8">DSM 24412</strain>
    </source>
</reference>
<dbReference type="SUPFAM" id="SSF50486">
    <property type="entry name" value="FMT C-terminal domain-like"/>
    <property type="match status" value="1"/>
</dbReference>
<evidence type="ECO:0000256" key="2">
    <source>
        <dbReference type="ARBA" id="ARBA00022763"/>
    </source>
</evidence>
<accession>A0A1T5HT09</accession>
<dbReference type="EC" id="3.2.2.-" evidence="5"/>
<dbReference type="GO" id="GO:0003677">
    <property type="term" value="F:DNA binding"/>
    <property type="evidence" value="ECO:0007669"/>
    <property type="project" value="InterPro"/>
</dbReference>
<dbReference type="EMBL" id="FUYV01000020">
    <property type="protein sequence ID" value="SKC23752.1"/>
    <property type="molecule type" value="Genomic_DNA"/>
</dbReference>
<evidence type="ECO:0000313" key="8">
    <source>
        <dbReference type="Proteomes" id="UP000191055"/>
    </source>
</evidence>
<dbReference type="HAMAP" id="MF_00527">
    <property type="entry name" value="3MGH"/>
    <property type="match status" value="1"/>
</dbReference>
<evidence type="ECO:0000256" key="4">
    <source>
        <dbReference type="ARBA" id="ARBA00023204"/>
    </source>
</evidence>
<dbReference type="Gene3D" id="3.10.300.10">
    <property type="entry name" value="Methylpurine-DNA glycosylase (MPG)"/>
    <property type="match status" value="2"/>
</dbReference>
<keyword evidence="6" id="KW-0472">Membrane</keyword>
<sequence>MYKAGEVVHSSFFLADALDVAPHLLKMQLVRQFNNEQIIKLQITEVEIYRGEEDLGCHASKGRTPRTEVMYLPGGCIYVYLIYGMYWLLNITTGPENHPQAILIRGTKEIQGPGRIGRALELDKSFYGEEINSSDRLWLEWCPLYNSGKYQTLPRVGIHYAGEYWANIPWRLKSF</sequence>
<dbReference type="PANTHER" id="PTHR10429:SF0">
    <property type="entry name" value="DNA-3-METHYLADENINE GLYCOSYLASE"/>
    <property type="match status" value="1"/>
</dbReference>
<keyword evidence="6" id="KW-0812">Transmembrane</keyword>
<organism evidence="7 8">
    <name type="scientific">Alkalitalea saponilacus</name>
    <dbReference type="NCBI Taxonomy" id="889453"/>
    <lineage>
        <taxon>Bacteria</taxon>
        <taxon>Pseudomonadati</taxon>
        <taxon>Bacteroidota</taxon>
        <taxon>Bacteroidia</taxon>
        <taxon>Marinilabiliales</taxon>
        <taxon>Marinilabiliaceae</taxon>
        <taxon>Alkalitalea</taxon>
    </lineage>
</organism>
<dbReference type="RefSeq" id="WP_079558711.1">
    <property type="nucleotide sequence ID" value="NZ_CP021904.1"/>
</dbReference>
<feature type="transmembrane region" description="Helical" evidence="6">
    <location>
        <begin position="69"/>
        <end position="89"/>
    </location>
</feature>
<dbReference type="GO" id="GO:0003905">
    <property type="term" value="F:alkylbase DNA N-glycosylase activity"/>
    <property type="evidence" value="ECO:0007669"/>
    <property type="project" value="InterPro"/>
</dbReference>
<keyword evidence="2 5" id="KW-0227">DNA damage</keyword>
<keyword evidence="8" id="KW-1185">Reference proteome</keyword>
<dbReference type="AlphaFoldDB" id="A0A1T5HT09"/>
<evidence type="ECO:0000313" key="7">
    <source>
        <dbReference type="EMBL" id="SKC23752.1"/>
    </source>
</evidence>
<gene>
    <name evidence="7" type="ORF">SAMN03080601_03037</name>
</gene>
<dbReference type="OrthoDB" id="9794313at2"/>
<keyword evidence="6" id="KW-1133">Transmembrane helix</keyword>
<evidence type="ECO:0000256" key="3">
    <source>
        <dbReference type="ARBA" id="ARBA00022801"/>
    </source>
</evidence>
<dbReference type="InterPro" id="IPR036995">
    <property type="entry name" value="MPG_sf"/>
</dbReference>
<dbReference type="InterPro" id="IPR011034">
    <property type="entry name" value="Formyl_transferase-like_C_sf"/>
</dbReference>
<dbReference type="Proteomes" id="UP000191055">
    <property type="component" value="Unassembled WGS sequence"/>
</dbReference>
<dbReference type="InterPro" id="IPR003180">
    <property type="entry name" value="MPG"/>
</dbReference>
<proteinExistence type="inferred from homology"/>
<protein>
    <recommendedName>
        <fullName evidence="5">Putative 3-methyladenine DNA glycosylase</fullName>
        <ecNumber evidence="5">3.2.2.-</ecNumber>
    </recommendedName>
</protein>
<dbReference type="CDD" id="cd00540">
    <property type="entry name" value="AAG"/>
    <property type="match status" value="1"/>
</dbReference>
<keyword evidence="3 5" id="KW-0378">Hydrolase</keyword>
<name>A0A1T5HT09_9BACT</name>
<dbReference type="PANTHER" id="PTHR10429">
    <property type="entry name" value="DNA-3-METHYLADENINE GLYCOSYLASE"/>
    <property type="match status" value="1"/>
</dbReference>
<keyword evidence="4 5" id="KW-0234">DNA repair</keyword>
<dbReference type="KEGG" id="asx:CDL62_09000"/>
<dbReference type="STRING" id="889453.SAMN03080601_03037"/>
<evidence type="ECO:0000256" key="1">
    <source>
        <dbReference type="ARBA" id="ARBA00009232"/>
    </source>
</evidence>
<evidence type="ECO:0000256" key="6">
    <source>
        <dbReference type="SAM" id="Phobius"/>
    </source>
</evidence>